<accession>A0ABS9U589</accession>
<dbReference type="EMBL" id="JAKZBV010000001">
    <property type="protein sequence ID" value="MCH6471731.1"/>
    <property type="molecule type" value="Genomic_DNA"/>
</dbReference>
<name>A0ABS9U589_9MICC</name>
<dbReference type="RefSeq" id="WP_241055673.1">
    <property type="nucleotide sequence ID" value="NZ_JAKZBV010000001.1"/>
</dbReference>
<organism evidence="1 2">
    <name type="scientific">Sinomonas terrae</name>
    <dbReference type="NCBI Taxonomy" id="2908838"/>
    <lineage>
        <taxon>Bacteria</taxon>
        <taxon>Bacillati</taxon>
        <taxon>Actinomycetota</taxon>
        <taxon>Actinomycetes</taxon>
        <taxon>Micrococcales</taxon>
        <taxon>Micrococcaceae</taxon>
        <taxon>Sinomonas</taxon>
    </lineage>
</organism>
<protein>
    <submittedName>
        <fullName evidence="1">Uncharacterized protein</fullName>
    </submittedName>
</protein>
<comment type="caution">
    <text evidence="1">The sequence shown here is derived from an EMBL/GenBank/DDBJ whole genome shotgun (WGS) entry which is preliminary data.</text>
</comment>
<gene>
    <name evidence="1" type="ORF">L0M17_17435</name>
</gene>
<proteinExistence type="predicted"/>
<evidence type="ECO:0000313" key="1">
    <source>
        <dbReference type="EMBL" id="MCH6471731.1"/>
    </source>
</evidence>
<reference evidence="1 2" key="1">
    <citation type="submission" date="2022-03" db="EMBL/GenBank/DDBJ databases">
        <title>Sinomonas sp. isolated from a soil.</title>
        <authorList>
            <person name="Han J."/>
            <person name="Kim D.-U."/>
        </authorList>
    </citation>
    <scope>NUCLEOTIDE SEQUENCE [LARGE SCALE GENOMIC DNA]</scope>
    <source>
        <strain evidence="1 2">5-5</strain>
    </source>
</reference>
<dbReference type="Proteomes" id="UP001202922">
    <property type="component" value="Unassembled WGS sequence"/>
</dbReference>
<evidence type="ECO:0000313" key="2">
    <source>
        <dbReference type="Proteomes" id="UP001202922"/>
    </source>
</evidence>
<sequence length="66" mass="7169">MIDLVASDLVTRETLYHGSRYSVDCSALGISGEATLGIFAQYHADPALEGERFTNSVGWIVALRHS</sequence>
<keyword evidence="2" id="KW-1185">Reference proteome</keyword>